<organism evidence="1 2">
    <name type="scientific">Heterorhabditis bacteriophora</name>
    <name type="common">Entomopathogenic nematode worm</name>
    <dbReference type="NCBI Taxonomy" id="37862"/>
    <lineage>
        <taxon>Eukaryota</taxon>
        <taxon>Metazoa</taxon>
        <taxon>Ecdysozoa</taxon>
        <taxon>Nematoda</taxon>
        <taxon>Chromadorea</taxon>
        <taxon>Rhabditida</taxon>
        <taxon>Rhabditina</taxon>
        <taxon>Rhabditomorpha</taxon>
        <taxon>Strongyloidea</taxon>
        <taxon>Heterorhabditidae</taxon>
        <taxon>Heterorhabditis</taxon>
    </lineage>
</organism>
<evidence type="ECO:0000313" key="1">
    <source>
        <dbReference type="Proteomes" id="UP000095283"/>
    </source>
</evidence>
<dbReference type="WBParaSite" id="Hba_08487">
    <property type="protein sequence ID" value="Hba_08487"/>
    <property type="gene ID" value="Hba_08487"/>
</dbReference>
<dbReference type="PANTHER" id="PTHR28583:SF4">
    <property type="entry name" value="N-ACYLETHANOLAMINE-HYDROLYZING ACID AMIDASE"/>
    <property type="match status" value="1"/>
</dbReference>
<reference evidence="2" key="1">
    <citation type="submission" date="2016-11" db="UniProtKB">
        <authorList>
            <consortium name="WormBaseParasite"/>
        </authorList>
    </citation>
    <scope>IDENTIFICATION</scope>
</reference>
<dbReference type="GO" id="GO:0016810">
    <property type="term" value="F:hydrolase activity, acting on carbon-nitrogen (but not peptide) bonds"/>
    <property type="evidence" value="ECO:0007669"/>
    <property type="project" value="TreeGrafter"/>
</dbReference>
<accession>A0A1I7WTI2</accession>
<sequence>MRLMLEAANDWTKRSVGYSSCRCIIGLGCTSIIAEDDQGRIWHGRNLDYEMSDLLKNITIIVDFRRGFKNATLVMNSYFIWSKIEVFSL</sequence>
<protein>
    <submittedName>
        <fullName evidence="2">CBAH domain-containing protein</fullName>
    </submittedName>
</protein>
<evidence type="ECO:0000313" key="2">
    <source>
        <dbReference type="WBParaSite" id="Hba_08487"/>
    </source>
</evidence>
<dbReference type="Proteomes" id="UP000095283">
    <property type="component" value="Unplaced"/>
</dbReference>
<keyword evidence="1" id="KW-1185">Reference proteome</keyword>
<proteinExistence type="predicted"/>
<dbReference type="AlphaFoldDB" id="A0A1I7WTI2"/>
<dbReference type="PANTHER" id="PTHR28583">
    <property type="entry name" value="ACID AMIDASE"/>
    <property type="match status" value="1"/>
</dbReference>
<name>A0A1I7WTI2_HETBA</name>